<feature type="compositionally biased region" description="Acidic residues" evidence="1">
    <location>
        <begin position="13"/>
        <end position="47"/>
    </location>
</feature>
<evidence type="ECO:0000313" key="2">
    <source>
        <dbReference type="EMBL" id="SDH28107.1"/>
    </source>
</evidence>
<reference evidence="3" key="1">
    <citation type="submission" date="2016-10" db="EMBL/GenBank/DDBJ databases">
        <authorList>
            <person name="Varghese N."/>
            <person name="Submissions S."/>
        </authorList>
    </citation>
    <scope>NUCLEOTIDE SEQUENCE [LARGE SCALE GENOMIC DNA]</scope>
    <source>
        <strain evidence="3">DSM 22002</strain>
    </source>
</reference>
<evidence type="ECO:0000256" key="1">
    <source>
        <dbReference type="SAM" id="MobiDB-lite"/>
    </source>
</evidence>
<feature type="region of interest" description="Disordered" evidence="1">
    <location>
        <begin position="1"/>
        <end position="111"/>
    </location>
</feature>
<keyword evidence="3" id="KW-1185">Reference proteome</keyword>
<dbReference type="EMBL" id="LT629695">
    <property type="protein sequence ID" value="SDH28107.1"/>
    <property type="molecule type" value="Genomic_DNA"/>
</dbReference>
<dbReference type="OrthoDB" id="5117266at2"/>
<feature type="compositionally biased region" description="Basic and acidic residues" evidence="1">
    <location>
        <begin position="74"/>
        <end position="84"/>
    </location>
</feature>
<name>A0A1G8B4J1_9MICO</name>
<dbReference type="RefSeq" id="WP_157674643.1">
    <property type="nucleotide sequence ID" value="NZ_LT629695.1"/>
</dbReference>
<gene>
    <name evidence="2" type="ORF">SAMN04489720_0658</name>
</gene>
<accession>A0A1G8B4J1</accession>
<dbReference type="AlphaFoldDB" id="A0A1G8B4J1"/>
<organism evidence="2 3">
    <name type="scientific">Agrococcus jejuensis</name>
    <dbReference type="NCBI Taxonomy" id="399736"/>
    <lineage>
        <taxon>Bacteria</taxon>
        <taxon>Bacillati</taxon>
        <taxon>Actinomycetota</taxon>
        <taxon>Actinomycetes</taxon>
        <taxon>Micrococcales</taxon>
        <taxon>Microbacteriaceae</taxon>
        <taxon>Agrococcus</taxon>
    </lineage>
</organism>
<protein>
    <submittedName>
        <fullName evidence="2">Uncharacterized protein</fullName>
    </submittedName>
</protein>
<evidence type="ECO:0000313" key="3">
    <source>
        <dbReference type="Proteomes" id="UP000198822"/>
    </source>
</evidence>
<dbReference type="Proteomes" id="UP000198822">
    <property type="component" value="Chromosome I"/>
</dbReference>
<feature type="compositionally biased region" description="Acidic residues" evidence="1">
    <location>
        <begin position="56"/>
        <end position="73"/>
    </location>
</feature>
<dbReference type="STRING" id="399736.SAMN04489720_0658"/>
<proteinExistence type="predicted"/>
<sequence length="111" mass="11968">MSDETVQDAGVESTDEWSDEVATGEDYDETVGDSAEEPDPVGVDDTDSITVQDVPDGYEDRDEDEADDDPADVPDEHGGDRWAIDTDGNGVDDTVLPEGTDSIVDENADWE</sequence>